<evidence type="ECO:0000256" key="2">
    <source>
        <dbReference type="SAM" id="Coils"/>
    </source>
</evidence>
<dbReference type="InterPro" id="IPR003423">
    <property type="entry name" value="OMP_efflux"/>
</dbReference>
<dbReference type="InterPro" id="IPR010131">
    <property type="entry name" value="MdtP/NodT-like"/>
</dbReference>
<feature type="signal peptide" evidence="3">
    <location>
        <begin position="1"/>
        <end position="27"/>
    </location>
</feature>
<dbReference type="SUPFAM" id="SSF56954">
    <property type="entry name" value="Outer membrane efflux proteins (OEP)"/>
    <property type="match status" value="1"/>
</dbReference>
<dbReference type="GO" id="GO:0015562">
    <property type="term" value="F:efflux transmembrane transporter activity"/>
    <property type="evidence" value="ECO:0007669"/>
    <property type="project" value="InterPro"/>
</dbReference>
<evidence type="ECO:0000256" key="1">
    <source>
        <dbReference type="ARBA" id="ARBA00007613"/>
    </source>
</evidence>
<protein>
    <submittedName>
        <fullName evidence="4">Outer membrane efflux protein</fullName>
    </submittedName>
</protein>
<evidence type="ECO:0000313" key="5">
    <source>
        <dbReference type="EMBL" id="SMH65169.1"/>
    </source>
</evidence>
<keyword evidence="2" id="KW-0175">Coiled coil</keyword>
<dbReference type="RefSeq" id="WP_035190229.1">
    <property type="nucleotide sequence ID" value="NZ_CCCS020000001.1"/>
</dbReference>
<dbReference type="EMBL" id="CCCS020000001">
    <property type="protein sequence ID" value="CDQ12287.1"/>
    <property type="molecule type" value="Genomic_DNA"/>
</dbReference>
<feature type="chain" id="PRO_5001588362" evidence="3">
    <location>
        <begin position="28"/>
        <end position="434"/>
    </location>
</feature>
<keyword evidence="3" id="KW-0732">Signal</keyword>
<dbReference type="PANTHER" id="PTHR30203">
    <property type="entry name" value="OUTER MEMBRANE CATION EFFLUX PROTEIN"/>
    <property type="match status" value="1"/>
</dbReference>
<dbReference type="Gene3D" id="1.20.1600.10">
    <property type="entry name" value="Outer membrane efflux proteins (OEP)"/>
    <property type="match status" value="1"/>
</dbReference>
<reference evidence="4" key="1">
    <citation type="submission" date="2014-03" db="EMBL/GenBank/DDBJ databases">
        <authorList>
            <person name="Genoscope - CEA"/>
        </authorList>
    </citation>
    <scope>NUCLEOTIDE SEQUENCE [LARGE SCALE GENOMIC DNA]</scope>
    <source>
        <strain evidence="4">CF27</strain>
    </source>
</reference>
<reference evidence="4" key="2">
    <citation type="submission" date="2014-07" db="EMBL/GenBank/DDBJ databases">
        <title>Initial genome analysis of the psychrotolerant acidophile Acidithiobacillus ferrivorans CF27: insights into iron and sulfur oxidation pathways and into biofilm formation.</title>
        <authorList>
            <person name="Talla E."/>
            <person name="Hedrich S."/>
            <person name="Mangenot S."/>
            <person name="Ji B."/>
            <person name="Johnson D.B."/>
            <person name="Barbe V."/>
            <person name="Bonnefoy V."/>
        </authorList>
    </citation>
    <scope>NUCLEOTIDE SEQUENCE [LARGE SCALE GENOMIC DNA]</scope>
    <source>
        <strain evidence="4">CF27</strain>
    </source>
</reference>
<sequence>MIHKAAIRRITTALGISACLLSGTAAADDLTLRGAIQRALVNQAVVQQAQHMIAERQDQGRAAHADLLPALSLSTGGIWTQTQNNQPRFVSANGARELIGQVRLQIPLYTPQAYALSALARDRSAIARYRLQQAQLAVAAQVTMAYYQMALDDNTLAVWRKALAAARQMLVATQEGYRAGTRSRLDLSQSKLTLVRIQMGLDQARPRAQAARRVLALQTDYTTAALPVLARVAVPRTALPGTNTLRQQADQSQPLLRVANGEIQSARSLLHYRQAARLPVIAATGAYGVDTSTLPQSQQLGWQAILSLQMPIFGFGRNRDRVAAAQEQVAAMQAAKAALRLQIRSRLAADYGAAQAAENALQDAQTLARTARAVYTMTRKGYLAGAESALALQQAENDWVQAQLQSAGAAIRTRLTRAQLALDSGLLPDQRKLS</sequence>
<name>A0A060UUH8_9PROT</name>
<organism evidence="4">
    <name type="scientific">Acidithiobacillus ferrivorans</name>
    <dbReference type="NCBI Taxonomy" id="160808"/>
    <lineage>
        <taxon>Bacteria</taxon>
        <taxon>Pseudomonadati</taxon>
        <taxon>Pseudomonadota</taxon>
        <taxon>Acidithiobacillia</taxon>
        <taxon>Acidithiobacillales</taxon>
        <taxon>Acidithiobacillaceae</taxon>
        <taxon>Acidithiobacillus</taxon>
    </lineage>
</organism>
<dbReference type="EMBL" id="LT841305">
    <property type="protein sequence ID" value="SMH65169.1"/>
    <property type="molecule type" value="Genomic_DNA"/>
</dbReference>
<evidence type="ECO:0000313" key="6">
    <source>
        <dbReference type="Proteomes" id="UP000193925"/>
    </source>
</evidence>
<reference evidence="5 6" key="3">
    <citation type="submission" date="2017-03" db="EMBL/GenBank/DDBJ databases">
        <authorList>
            <person name="Regsiter A."/>
            <person name="William W."/>
        </authorList>
    </citation>
    <scope>NUCLEOTIDE SEQUENCE [LARGE SCALE GENOMIC DNA]</scope>
    <source>
        <strain evidence="5">PRJEB5721</strain>
    </source>
</reference>
<feature type="coiled-coil region" evidence="2">
    <location>
        <begin position="322"/>
        <end position="374"/>
    </location>
</feature>
<keyword evidence="6" id="KW-1185">Reference proteome</keyword>
<dbReference type="AlphaFoldDB" id="A0A060UUH8"/>
<accession>A0A060UUH8</accession>
<evidence type="ECO:0000256" key="3">
    <source>
        <dbReference type="SAM" id="SignalP"/>
    </source>
</evidence>
<evidence type="ECO:0000313" key="4">
    <source>
        <dbReference type="EMBL" id="CDQ12287.1"/>
    </source>
</evidence>
<dbReference type="PANTHER" id="PTHR30203:SF24">
    <property type="entry name" value="BLR4935 PROTEIN"/>
    <property type="match status" value="1"/>
</dbReference>
<dbReference type="Pfam" id="PF02321">
    <property type="entry name" value="OEP"/>
    <property type="match status" value="2"/>
</dbReference>
<proteinExistence type="inferred from homology"/>
<gene>
    <name evidence="4" type="ORF">AFERRI_10110</name>
    <name evidence="5" type="ORF">AFERRI_11204</name>
</gene>
<dbReference type="Proteomes" id="UP000193925">
    <property type="component" value="Chromosome AFERRI"/>
</dbReference>
<comment type="similarity">
    <text evidence="1">Belongs to the outer membrane factor (OMF) (TC 1.B.17) family.</text>
</comment>